<evidence type="ECO:0000313" key="8">
    <source>
        <dbReference type="EMBL" id="EMP55955.1"/>
    </source>
</evidence>
<feature type="transmembrane region" description="Helical" evidence="6">
    <location>
        <begin position="218"/>
        <end position="244"/>
    </location>
</feature>
<reference evidence="8 9" key="1">
    <citation type="journal article" date="2013" name="Genome Announc.">
        <title>Genome Sequence of Hydrothermal Arsenic-Respiring Bacterium Marinobacter santoriniensis NKSG1T.</title>
        <authorList>
            <person name="Handley K.M."/>
            <person name="Upton M."/>
            <person name="Beatson S.A."/>
            <person name="Hery M."/>
            <person name="Lloyd J.R."/>
        </authorList>
    </citation>
    <scope>NUCLEOTIDE SEQUENCE [LARGE SCALE GENOMIC DNA]</scope>
    <source>
        <strain evidence="8 9">NKSG1</strain>
    </source>
</reference>
<dbReference type="RefSeq" id="WP_008938900.1">
    <property type="nucleotide sequence ID" value="NZ_APAT01000015.1"/>
</dbReference>
<dbReference type="AlphaFoldDB" id="M7CUV8"/>
<feature type="transmembrane region" description="Helical" evidence="6">
    <location>
        <begin position="31"/>
        <end position="49"/>
    </location>
</feature>
<dbReference type="STRING" id="1288826.MSNKSG1_08788"/>
<protein>
    <recommendedName>
        <fullName evidence="7">Polysaccharide chain length determinant N-terminal domain-containing protein</fullName>
    </recommendedName>
</protein>
<comment type="subcellular location">
    <subcellularLocation>
        <location evidence="1">Cell membrane</location>
        <topology evidence="1">Multi-pass membrane protein</topology>
    </subcellularLocation>
</comment>
<proteinExistence type="predicted"/>
<evidence type="ECO:0000313" key="9">
    <source>
        <dbReference type="Proteomes" id="UP000011960"/>
    </source>
</evidence>
<gene>
    <name evidence="8" type="ORF">MSNKSG1_08788</name>
</gene>
<dbReference type="InterPro" id="IPR003856">
    <property type="entry name" value="LPS_length_determ_N"/>
</dbReference>
<keyword evidence="9" id="KW-1185">Reference proteome</keyword>
<dbReference type="InterPro" id="IPR050445">
    <property type="entry name" value="Bact_polysacc_biosynth/exp"/>
</dbReference>
<keyword evidence="3 6" id="KW-0812">Transmembrane</keyword>
<evidence type="ECO:0000256" key="3">
    <source>
        <dbReference type="ARBA" id="ARBA00022692"/>
    </source>
</evidence>
<evidence type="ECO:0000259" key="7">
    <source>
        <dbReference type="Pfam" id="PF02706"/>
    </source>
</evidence>
<organism evidence="8 9">
    <name type="scientific">Marinobacter santoriniensis NKSG1</name>
    <dbReference type="NCBI Taxonomy" id="1288826"/>
    <lineage>
        <taxon>Bacteria</taxon>
        <taxon>Pseudomonadati</taxon>
        <taxon>Pseudomonadota</taxon>
        <taxon>Gammaproteobacteria</taxon>
        <taxon>Pseudomonadales</taxon>
        <taxon>Marinobacteraceae</taxon>
        <taxon>Marinobacter</taxon>
    </lineage>
</organism>
<keyword evidence="2" id="KW-1003">Cell membrane</keyword>
<dbReference type="PATRIC" id="fig|1288826.3.peg.1721"/>
<dbReference type="PANTHER" id="PTHR32309">
    <property type="entry name" value="TYROSINE-PROTEIN KINASE"/>
    <property type="match status" value="1"/>
</dbReference>
<feature type="domain" description="Polysaccharide chain length determinant N-terminal" evidence="7">
    <location>
        <begin position="14"/>
        <end position="63"/>
    </location>
</feature>
<keyword evidence="4 6" id="KW-1133">Transmembrane helix</keyword>
<evidence type="ECO:0000256" key="1">
    <source>
        <dbReference type="ARBA" id="ARBA00004651"/>
    </source>
</evidence>
<evidence type="ECO:0000256" key="6">
    <source>
        <dbReference type="SAM" id="Phobius"/>
    </source>
</evidence>
<sequence>MNNRPMDLCHNGNDEISLVDLTVTFVRRRRIFYLVMLVCTVAGVGYALMADNTYRYTSLIQGAMVASDQPLTAPPALMATLETRWLPETKARYESENGRLPFNVAFENPKDTYLVKIITEAGENHADLVKRIHTTLMDQVAEDQTKDLDQRRNRLKKQIESTSDLVASLKKDGVTGEALASAVDRKLNLQLELSSFLPAKSLVIARQSVDPTGPRRTLIVALSVILGGMLGVFAAFFTEFLVAVRTQMAQKS</sequence>
<name>M7CUV8_9GAMM</name>
<dbReference type="Pfam" id="PF02706">
    <property type="entry name" value="Wzz"/>
    <property type="match status" value="1"/>
</dbReference>
<dbReference type="Proteomes" id="UP000011960">
    <property type="component" value="Unassembled WGS sequence"/>
</dbReference>
<evidence type="ECO:0000256" key="4">
    <source>
        <dbReference type="ARBA" id="ARBA00022989"/>
    </source>
</evidence>
<dbReference type="PANTHER" id="PTHR32309:SF31">
    <property type="entry name" value="CAPSULAR EXOPOLYSACCHARIDE FAMILY"/>
    <property type="match status" value="1"/>
</dbReference>
<dbReference type="GO" id="GO:0005886">
    <property type="term" value="C:plasma membrane"/>
    <property type="evidence" value="ECO:0007669"/>
    <property type="project" value="UniProtKB-SubCell"/>
</dbReference>
<keyword evidence="5 6" id="KW-0472">Membrane</keyword>
<accession>M7CUV8</accession>
<dbReference type="OrthoDB" id="5781423at2"/>
<dbReference type="eggNOG" id="COG3765">
    <property type="taxonomic scope" value="Bacteria"/>
</dbReference>
<evidence type="ECO:0000256" key="5">
    <source>
        <dbReference type="ARBA" id="ARBA00023136"/>
    </source>
</evidence>
<evidence type="ECO:0000256" key="2">
    <source>
        <dbReference type="ARBA" id="ARBA00022475"/>
    </source>
</evidence>
<dbReference type="EMBL" id="APAT01000015">
    <property type="protein sequence ID" value="EMP55955.1"/>
    <property type="molecule type" value="Genomic_DNA"/>
</dbReference>
<comment type="caution">
    <text evidence="8">The sequence shown here is derived from an EMBL/GenBank/DDBJ whole genome shotgun (WGS) entry which is preliminary data.</text>
</comment>